<organism evidence="1 2">
    <name type="scientific">Pisum sativum</name>
    <name type="common">Garden pea</name>
    <name type="synonym">Lathyrus oleraceus</name>
    <dbReference type="NCBI Taxonomy" id="3888"/>
    <lineage>
        <taxon>Eukaryota</taxon>
        <taxon>Viridiplantae</taxon>
        <taxon>Streptophyta</taxon>
        <taxon>Embryophyta</taxon>
        <taxon>Tracheophyta</taxon>
        <taxon>Spermatophyta</taxon>
        <taxon>Magnoliopsida</taxon>
        <taxon>eudicotyledons</taxon>
        <taxon>Gunneridae</taxon>
        <taxon>Pentapetalae</taxon>
        <taxon>rosids</taxon>
        <taxon>fabids</taxon>
        <taxon>Fabales</taxon>
        <taxon>Fabaceae</taxon>
        <taxon>Papilionoideae</taxon>
        <taxon>50 kb inversion clade</taxon>
        <taxon>NPAAA clade</taxon>
        <taxon>Hologalegina</taxon>
        <taxon>IRL clade</taxon>
        <taxon>Fabeae</taxon>
        <taxon>Lathyrus</taxon>
    </lineage>
</organism>
<accession>A0A9D4Y9U2</accession>
<protein>
    <submittedName>
        <fullName evidence="1">Uncharacterized protein</fullName>
    </submittedName>
</protein>
<dbReference type="EMBL" id="JAMSHJ010000002">
    <property type="protein sequence ID" value="KAI5435656.1"/>
    <property type="molecule type" value="Genomic_DNA"/>
</dbReference>
<comment type="caution">
    <text evidence="1">The sequence shown here is derived from an EMBL/GenBank/DDBJ whole genome shotgun (WGS) entry which is preliminary data.</text>
</comment>
<sequence length="67" mass="7560">MQETLTVVVPDGIYHNWVTVGFPTAVHKSLLFLKPIEHSDRTSSPNFEFLVFEADEDDVEGIPDEIS</sequence>
<dbReference type="Proteomes" id="UP001058974">
    <property type="component" value="Chromosome 2"/>
</dbReference>
<proteinExistence type="predicted"/>
<reference evidence="1 2" key="1">
    <citation type="journal article" date="2022" name="Nat. Genet.">
        <title>Improved pea reference genome and pan-genome highlight genomic features and evolutionary characteristics.</title>
        <authorList>
            <person name="Yang T."/>
            <person name="Liu R."/>
            <person name="Luo Y."/>
            <person name="Hu S."/>
            <person name="Wang D."/>
            <person name="Wang C."/>
            <person name="Pandey M.K."/>
            <person name="Ge S."/>
            <person name="Xu Q."/>
            <person name="Li N."/>
            <person name="Li G."/>
            <person name="Huang Y."/>
            <person name="Saxena R.K."/>
            <person name="Ji Y."/>
            <person name="Li M."/>
            <person name="Yan X."/>
            <person name="He Y."/>
            <person name="Liu Y."/>
            <person name="Wang X."/>
            <person name="Xiang C."/>
            <person name="Varshney R.K."/>
            <person name="Ding H."/>
            <person name="Gao S."/>
            <person name="Zong X."/>
        </authorList>
    </citation>
    <scope>NUCLEOTIDE SEQUENCE [LARGE SCALE GENOMIC DNA]</scope>
    <source>
        <strain evidence="1 2">cv. Zhongwan 6</strain>
    </source>
</reference>
<dbReference type="AlphaFoldDB" id="A0A9D4Y9U2"/>
<keyword evidence="2" id="KW-1185">Reference proteome</keyword>
<evidence type="ECO:0000313" key="2">
    <source>
        <dbReference type="Proteomes" id="UP001058974"/>
    </source>
</evidence>
<evidence type="ECO:0000313" key="1">
    <source>
        <dbReference type="EMBL" id="KAI5435656.1"/>
    </source>
</evidence>
<dbReference type="Gramene" id="Psat02G0217600-T1">
    <property type="protein sequence ID" value="KAI5435656.1"/>
    <property type="gene ID" value="KIW84_022176"/>
</dbReference>
<gene>
    <name evidence="1" type="ORF">KIW84_022176</name>
</gene>
<name>A0A9D4Y9U2_PEA</name>